<keyword evidence="1" id="KW-0378">Hydrolase</keyword>
<dbReference type="EMBL" id="RAPE01000001">
    <property type="protein sequence ID" value="RKF16911.1"/>
    <property type="molecule type" value="Genomic_DNA"/>
</dbReference>
<dbReference type="CDD" id="cd04859">
    <property type="entry name" value="Prim_Pol"/>
    <property type="match status" value="1"/>
</dbReference>
<dbReference type="SUPFAM" id="SSF56747">
    <property type="entry name" value="Prim-pol domain"/>
    <property type="match status" value="1"/>
</dbReference>
<feature type="region of interest" description="Disordered" evidence="2">
    <location>
        <begin position="26"/>
        <end position="47"/>
    </location>
</feature>
<gene>
    <name evidence="4" type="ORF">D6850_05110</name>
</gene>
<protein>
    <submittedName>
        <fullName evidence="4">DUF3987 domain-containing protein</fullName>
    </submittedName>
</protein>
<evidence type="ECO:0000313" key="5">
    <source>
        <dbReference type="Proteomes" id="UP000281128"/>
    </source>
</evidence>
<dbReference type="InterPro" id="IPR051620">
    <property type="entry name" value="ORF904-like_C"/>
</dbReference>
<dbReference type="RefSeq" id="WP_121164388.1">
    <property type="nucleotide sequence ID" value="NZ_RAPE01000001.1"/>
</dbReference>
<evidence type="ECO:0000313" key="4">
    <source>
        <dbReference type="EMBL" id="RKF16911.1"/>
    </source>
</evidence>
<sequence length="786" mass="85214">MNMHDSFPSVATAALEYAARGWHVFPAPPGKKQSHERGKDHDGRRWGATNDPDVVAALFAKHPNANIGIATQESALVVLDLDRKNNVDGIAWLMEQIKAHGDLPHTIEATSPSGGWHVYFEYPGDFDPKTCEGEIAPGVDVRGHGGMVLAAPSIKPGSENPYRWKNPPGFFDVAAAPQWILDLLPRRKRLSEQAMPGARVQINTGGASTWADKALQDELAKLLAAPEGQRNGTLNRAAFSLAQIVAGGGLVEDAVKARLSAAAGGIGLEPGEIAATIDSGFQAGLQTPRGPKERATGGAAEAMPKPDADPVDLWGSFDPPELPRDLLPPLIEEFARANGDQMGADPAGLAMAALVTCAAAIPDEIKIKVKRHDDWTESARLWAALMGPPSAKKSPIISAATGPLCRLDVEMMRAWQERVNEFEALPADEKKGKPRPKQTRLRIEDATVEAAQQVLEGSPWGVLLLQDELSGFFGAMDKYNGGKAAQADRAFWLRSFNGGAFALNRVGRGAAIIDNLSISMLGGIQPEPLRKIAGDAVDDGLLQRLFPIMLRNATMGRDEPMPDVNARYRRLIEALRDLSAPGFAGMGVLEFDSGAQAIRRDLEARHLDLQSLETINRKLASHIGKYDGLFARLCVVWHCIEYAGHELPATVTEATAQRVAAFLHRFLLAHAIAFYSGVLGLSDDHDRLTAIAGHILTHKLDRITNRDVQRGDRTMRGLKDFEIRPLLEQLAALGWLDRIDPPRPSSPPHWQVNPAVHAKFTDRAAREADRRLVARETIQGLSGGKA</sequence>
<comment type="caution">
    <text evidence="4">The sequence shown here is derived from an EMBL/GenBank/DDBJ whole genome shotgun (WGS) entry which is preliminary data.</text>
</comment>
<keyword evidence="5" id="KW-1185">Reference proteome</keyword>
<dbReference type="Pfam" id="PF09250">
    <property type="entry name" value="Prim-Pol"/>
    <property type="match status" value="1"/>
</dbReference>
<name>A0A3A8B4V4_9RHOB</name>
<dbReference type="Pfam" id="PF13148">
    <property type="entry name" value="DUF3987"/>
    <property type="match status" value="2"/>
</dbReference>
<dbReference type="AlphaFoldDB" id="A0A3A8B4V4"/>
<dbReference type="GO" id="GO:0016787">
    <property type="term" value="F:hydrolase activity"/>
    <property type="evidence" value="ECO:0007669"/>
    <property type="project" value="UniProtKB-KW"/>
</dbReference>
<organism evidence="4 5">
    <name type="scientific">Roseovarius spongiae</name>
    <dbReference type="NCBI Taxonomy" id="2320272"/>
    <lineage>
        <taxon>Bacteria</taxon>
        <taxon>Pseudomonadati</taxon>
        <taxon>Pseudomonadota</taxon>
        <taxon>Alphaproteobacteria</taxon>
        <taxon>Rhodobacterales</taxon>
        <taxon>Roseobacteraceae</taxon>
        <taxon>Roseovarius</taxon>
    </lineage>
</organism>
<dbReference type="PANTHER" id="PTHR35372">
    <property type="entry name" value="ATP BINDING PROTEIN-RELATED"/>
    <property type="match status" value="1"/>
</dbReference>
<dbReference type="InterPro" id="IPR015330">
    <property type="entry name" value="DNA_primase/pol_bifunc_N"/>
</dbReference>
<dbReference type="PANTHER" id="PTHR35372:SF2">
    <property type="entry name" value="SF3 HELICASE DOMAIN-CONTAINING PROTEIN"/>
    <property type="match status" value="1"/>
</dbReference>
<evidence type="ECO:0000256" key="1">
    <source>
        <dbReference type="ARBA" id="ARBA00022801"/>
    </source>
</evidence>
<evidence type="ECO:0000256" key="2">
    <source>
        <dbReference type="SAM" id="MobiDB-lite"/>
    </source>
</evidence>
<feature type="region of interest" description="Disordered" evidence="2">
    <location>
        <begin position="283"/>
        <end position="311"/>
    </location>
</feature>
<dbReference type="Proteomes" id="UP000281128">
    <property type="component" value="Unassembled WGS sequence"/>
</dbReference>
<dbReference type="SMART" id="SM00943">
    <property type="entry name" value="Prim-Pol"/>
    <property type="match status" value="1"/>
</dbReference>
<feature type="domain" description="DNA primase/polymerase bifunctional N-terminal" evidence="3">
    <location>
        <begin position="14"/>
        <end position="180"/>
    </location>
</feature>
<dbReference type="InterPro" id="IPR025048">
    <property type="entry name" value="DUF3987"/>
</dbReference>
<accession>A0A3A8B4V4</accession>
<feature type="compositionally biased region" description="Basic and acidic residues" evidence="2">
    <location>
        <begin position="33"/>
        <end position="45"/>
    </location>
</feature>
<proteinExistence type="predicted"/>
<dbReference type="OrthoDB" id="5453446at2"/>
<evidence type="ECO:0000259" key="3">
    <source>
        <dbReference type="SMART" id="SM00943"/>
    </source>
</evidence>
<reference evidence="4 5" key="1">
    <citation type="submission" date="2018-09" db="EMBL/GenBank/DDBJ databases">
        <title>Roseovarius spongiae sp. nov., isolated from a marine sponge.</title>
        <authorList>
            <person name="Zhuang L."/>
            <person name="Luo L."/>
        </authorList>
    </citation>
    <scope>NUCLEOTIDE SEQUENCE [LARGE SCALE GENOMIC DNA]</scope>
    <source>
        <strain evidence="4 5">HN-E21</strain>
    </source>
</reference>